<dbReference type="Pfam" id="PF25594">
    <property type="entry name" value="GldB_lipo"/>
    <property type="match status" value="1"/>
</dbReference>
<reference evidence="2 3" key="1">
    <citation type="submission" date="2020-04" db="EMBL/GenBank/DDBJ databases">
        <title>Flammeovirgaceae bacterium KN852 isolated from deep sea.</title>
        <authorList>
            <person name="Zhang D.-C."/>
        </authorList>
    </citation>
    <scope>NUCLEOTIDE SEQUENCE [LARGE SCALE GENOMIC DNA]</scope>
    <source>
        <strain evidence="2 3">KN852</strain>
    </source>
</reference>
<protein>
    <submittedName>
        <fullName evidence="2">Gliding motility lipoprotein GldB</fullName>
    </submittedName>
</protein>
<name>A0A848IRV1_9BACT</name>
<dbReference type="PROSITE" id="PS51257">
    <property type="entry name" value="PROKAR_LIPOPROTEIN"/>
    <property type="match status" value="1"/>
</dbReference>
<organism evidence="2 3">
    <name type="scientific">Marinigracilibium pacificum</name>
    <dbReference type="NCBI Taxonomy" id="2729599"/>
    <lineage>
        <taxon>Bacteria</taxon>
        <taxon>Pseudomonadati</taxon>
        <taxon>Bacteroidota</taxon>
        <taxon>Cytophagia</taxon>
        <taxon>Cytophagales</taxon>
        <taxon>Flammeovirgaceae</taxon>
        <taxon>Marinigracilibium</taxon>
    </lineage>
</organism>
<dbReference type="AlphaFoldDB" id="A0A848IRV1"/>
<evidence type="ECO:0000313" key="3">
    <source>
        <dbReference type="Proteomes" id="UP000559010"/>
    </source>
</evidence>
<dbReference type="InterPro" id="IPR019853">
    <property type="entry name" value="GldB-like"/>
</dbReference>
<comment type="caution">
    <text evidence="2">The sequence shown here is derived from an EMBL/GenBank/DDBJ whole genome shotgun (WGS) entry which is preliminary data.</text>
</comment>
<dbReference type="EMBL" id="JABBNU010000001">
    <property type="protein sequence ID" value="NMM47077.1"/>
    <property type="molecule type" value="Genomic_DNA"/>
</dbReference>
<gene>
    <name evidence="2" type="ORF">HH304_01605</name>
</gene>
<evidence type="ECO:0000256" key="1">
    <source>
        <dbReference type="SAM" id="SignalP"/>
    </source>
</evidence>
<keyword evidence="3" id="KW-1185">Reference proteome</keyword>
<accession>A0A848IRV1</accession>
<feature type="signal peptide" evidence="1">
    <location>
        <begin position="1"/>
        <end position="22"/>
    </location>
</feature>
<sequence>MTILKYLSYSLILSLLILSSCGSDQQCEITTEIKAVNADITIERLDLELNSISTIQETANFLRQNQGFLAGFLEPQNYPDPNMVVGMFHQLITDPGFDSLQSETKKVFNEEKISKLETELESLFKHIKYYYPEYKIPKIQTVTTGILRDLYVTDSVIVIGLDYFLGKEGKYHPQQPQYILEHYTPEYIVPKIALLISNKFNEVNLNDKSLLADMIFYGKSYAFVNAVIPCLDDNKIIWYTEQELEAANNNADVIYSYFVSNELFYDTSPMSKRKYVFERPKTPEIGDNCPGRIGSWLGWQIVNKFKDRSNISLQELMAISEPETIFQKAAYKP</sequence>
<dbReference type="Proteomes" id="UP000559010">
    <property type="component" value="Unassembled WGS sequence"/>
</dbReference>
<proteinExistence type="predicted"/>
<feature type="chain" id="PRO_5032788596" evidence="1">
    <location>
        <begin position="23"/>
        <end position="333"/>
    </location>
</feature>
<evidence type="ECO:0000313" key="2">
    <source>
        <dbReference type="EMBL" id="NMM47077.1"/>
    </source>
</evidence>
<keyword evidence="2" id="KW-0449">Lipoprotein</keyword>
<keyword evidence="1" id="KW-0732">Signal</keyword>